<gene>
    <name evidence="2" type="ORF">F511_31732</name>
</gene>
<dbReference type="AlphaFoldDB" id="A0A2Z7BLE5"/>
<reference evidence="2 3" key="1">
    <citation type="journal article" date="2015" name="Proc. Natl. Acad. Sci. U.S.A.">
        <title>The resurrection genome of Boea hygrometrica: A blueprint for survival of dehydration.</title>
        <authorList>
            <person name="Xiao L."/>
            <person name="Yang G."/>
            <person name="Zhang L."/>
            <person name="Yang X."/>
            <person name="Zhao S."/>
            <person name="Ji Z."/>
            <person name="Zhou Q."/>
            <person name="Hu M."/>
            <person name="Wang Y."/>
            <person name="Chen M."/>
            <person name="Xu Y."/>
            <person name="Jin H."/>
            <person name="Xiao X."/>
            <person name="Hu G."/>
            <person name="Bao F."/>
            <person name="Hu Y."/>
            <person name="Wan P."/>
            <person name="Li L."/>
            <person name="Deng X."/>
            <person name="Kuang T."/>
            <person name="Xiang C."/>
            <person name="Zhu J.K."/>
            <person name="Oliver M.J."/>
            <person name="He Y."/>
        </authorList>
    </citation>
    <scope>NUCLEOTIDE SEQUENCE [LARGE SCALE GENOMIC DNA]</scope>
    <source>
        <strain evidence="3">cv. XS01</strain>
    </source>
</reference>
<keyword evidence="1" id="KW-0175">Coiled coil</keyword>
<protein>
    <submittedName>
        <fullName evidence="2">Uncharacterized protein</fullName>
    </submittedName>
</protein>
<sequence length="253" mass="28538">MLTKPTTGKFDVYAKHIDQRLVQARPTPECEKTEKSGCYNSNLDFTQEDLVTALHDIVIEYRKLSQSFEEVKAEKESRATKAEPVSSDDLLTALSKLMTENEDLRSRSQEMINENQRLAEIISFWTKSSASLQKLQGAMRPSVDKIGLGYESNITEMSTHPKLDNPKLQTMNFVKSRMGQPDGSKSDELQIAAIPQICQGRYCGVGYTAPEKTRESWLKKKIDQIRVIPNLVVEGQDNSQCFYEGKAVHAKVS</sequence>
<accession>A0A2Z7BLE5</accession>
<feature type="coiled-coil region" evidence="1">
    <location>
        <begin position="94"/>
        <end position="121"/>
    </location>
</feature>
<evidence type="ECO:0000313" key="3">
    <source>
        <dbReference type="Proteomes" id="UP000250235"/>
    </source>
</evidence>
<evidence type="ECO:0000256" key="1">
    <source>
        <dbReference type="SAM" id="Coils"/>
    </source>
</evidence>
<organism evidence="2 3">
    <name type="scientific">Dorcoceras hygrometricum</name>
    <dbReference type="NCBI Taxonomy" id="472368"/>
    <lineage>
        <taxon>Eukaryota</taxon>
        <taxon>Viridiplantae</taxon>
        <taxon>Streptophyta</taxon>
        <taxon>Embryophyta</taxon>
        <taxon>Tracheophyta</taxon>
        <taxon>Spermatophyta</taxon>
        <taxon>Magnoliopsida</taxon>
        <taxon>eudicotyledons</taxon>
        <taxon>Gunneridae</taxon>
        <taxon>Pentapetalae</taxon>
        <taxon>asterids</taxon>
        <taxon>lamiids</taxon>
        <taxon>Lamiales</taxon>
        <taxon>Gesneriaceae</taxon>
        <taxon>Didymocarpoideae</taxon>
        <taxon>Trichosporeae</taxon>
        <taxon>Loxocarpinae</taxon>
        <taxon>Dorcoceras</taxon>
    </lineage>
</organism>
<name>A0A2Z7BLE5_9LAMI</name>
<dbReference type="Proteomes" id="UP000250235">
    <property type="component" value="Unassembled WGS sequence"/>
</dbReference>
<dbReference type="EMBL" id="KV006352">
    <property type="protein sequence ID" value="KZV32771.1"/>
    <property type="molecule type" value="Genomic_DNA"/>
</dbReference>
<proteinExistence type="predicted"/>
<evidence type="ECO:0000313" key="2">
    <source>
        <dbReference type="EMBL" id="KZV32771.1"/>
    </source>
</evidence>
<keyword evidence="3" id="KW-1185">Reference proteome</keyword>